<dbReference type="AlphaFoldDB" id="A0A7D9H471"/>
<proteinExistence type="predicted"/>
<protein>
    <submittedName>
        <fullName evidence="1">Uncharacterized protein</fullName>
    </submittedName>
</protein>
<reference evidence="1" key="1">
    <citation type="submission" date="2019-07" db="EMBL/GenBank/DDBJ databases">
        <authorList>
            <person name="Weber M."/>
            <person name="Kostadinov I."/>
            <person name="Kostadinov D I."/>
        </authorList>
    </citation>
    <scope>NUCLEOTIDE SEQUENCE</scope>
    <source>
        <strain evidence="1">Gfbio:sag-sample-m06:053724c1-46a9-4a36-b237-ea2bf867836b</strain>
    </source>
</reference>
<dbReference type="EMBL" id="LR633967">
    <property type="protein sequence ID" value="VUX55585.1"/>
    <property type="molecule type" value="Genomic_DNA"/>
</dbReference>
<evidence type="ECO:0000313" key="1">
    <source>
        <dbReference type="EMBL" id="VUX55585.1"/>
    </source>
</evidence>
<accession>A0A7D9H471</accession>
<organism evidence="1">
    <name type="scientific">uncultured Woeseiaceae bacterium</name>
    <dbReference type="NCBI Taxonomy" id="1983305"/>
    <lineage>
        <taxon>Bacteria</taxon>
        <taxon>Pseudomonadati</taxon>
        <taxon>Pseudomonadota</taxon>
        <taxon>Gammaproteobacteria</taxon>
        <taxon>Woeseiales</taxon>
        <taxon>Woeseiaceae</taxon>
        <taxon>environmental samples</taxon>
    </lineage>
</organism>
<sequence length="160" mass="18439">MLAVASCSAEVYLRDGVADGDTFYLADRALTDTDPALQSWVSYSLARSVCQLQIGGENPARASSFECEMMARRLLLDTWLEQHTENPDLADEYLDELSRVHDAGYLDEYVARYFGKRHWELPHDLDETAFNKWRRKNLRGHKPQTRIIGSWNYAKNVTSY</sequence>
<name>A0A7D9H471_9GAMM</name>
<gene>
    <name evidence="1" type="ORF">JTBM06_V1_50024</name>
</gene>